<evidence type="ECO:0000256" key="3">
    <source>
        <dbReference type="ARBA" id="ARBA00039118"/>
    </source>
</evidence>
<evidence type="ECO:0000313" key="8">
    <source>
        <dbReference type="Proteomes" id="UP000007435"/>
    </source>
</evidence>
<dbReference type="GO" id="GO:0050152">
    <property type="term" value="F:omega-amidase activity"/>
    <property type="evidence" value="ECO:0007669"/>
    <property type="project" value="UniProtKB-EC"/>
</dbReference>
<gene>
    <name evidence="7" type="ordered locus">Lbys_2925</name>
</gene>
<accession>E4RSL7</accession>
<protein>
    <recommendedName>
        <fullName evidence="5">Omega-amidase YafV</fullName>
        <ecNumber evidence="3">3.5.1.3</ecNumber>
    </recommendedName>
</protein>
<feature type="domain" description="CN hydrolase" evidence="6">
    <location>
        <begin position="5"/>
        <end position="237"/>
    </location>
</feature>
<evidence type="ECO:0000256" key="2">
    <source>
        <dbReference type="ARBA" id="ARBA00022801"/>
    </source>
</evidence>
<reference evidence="7 8" key="2">
    <citation type="journal article" date="2011" name="Stand. Genomic Sci.">
        <title>Complete genome sequence of Leadbetterella byssophila type strain (4M15).</title>
        <authorList>
            <person name="Abt B."/>
            <person name="Teshima H."/>
            <person name="Lucas S."/>
            <person name="Lapidus A."/>
            <person name="Del Rio T.G."/>
            <person name="Nolan M."/>
            <person name="Tice H."/>
            <person name="Cheng J.F."/>
            <person name="Pitluck S."/>
            <person name="Liolios K."/>
            <person name="Pagani I."/>
            <person name="Ivanova N."/>
            <person name="Mavromatis K."/>
            <person name="Pati A."/>
            <person name="Tapia R."/>
            <person name="Han C."/>
            <person name="Goodwin L."/>
            <person name="Chen A."/>
            <person name="Palaniappan K."/>
            <person name="Land M."/>
            <person name="Hauser L."/>
            <person name="Chang Y.J."/>
            <person name="Jeffries C.D."/>
            <person name="Rohde M."/>
            <person name="Goker M."/>
            <person name="Tindall B.J."/>
            <person name="Detter J.C."/>
            <person name="Woyke T."/>
            <person name="Bristow J."/>
            <person name="Eisen J.A."/>
            <person name="Markowitz V."/>
            <person name="Hugenholtz P."/>
            <person name="Klenk H.P."/>
            <person name="Kyrpides N.C."/>
        </authorList>
    </citation>
    <scope>NUCLEOTIDE SEQUENCE [LARGE SCALE GENOMIC DNA]</scope>
    <source>
        <strain evidence="8">DSM 17132 / JCM 16389 / KACC 11308 / NBRC 106382 / 4M15</strain>
    </source>
</reference>
<keyword evidence="2" id="KW-0378">Hydrolase</keyword>
<sequence length="253" mass="29416">MKKDLNISFVQEDLIWEDPKANQDLFSDYLKEAKSDLFILPEMFSTGFTRDFTETAPHSSLLWLKEQALGHQTALYGSIAWQEDDRAYNRGIWMNPQGDYKVYDKKHLFSYGNEQLTFSAGTNILQTEYVGWKFRPLICYDLRFPVWSRNTAPFYDVLIYIASWPEARRDAWKTLLKARAIENQAYVIGVNRIGKDGYNLSYSGDSCVIDFKGNVLLDAQSEKGRFNTSLSHEELQAFRSKYPFLQDGDKFKL</sequence>
<dbReference type="eggNOG" id="COG0388">
    <property type="taxonomic scope" value="Bacteria"/>
</dbReference>
<evidence type="ECO:0000256" key="5">
    <source>
        <dbReference type="ARBA" id="ARBA00072139"/>
    </source>
</evidence>
<dbReference type="STRING" id="649349.Lbys_2925"/>
<dbReference type="PANTHER" id="PTHR47799:SF1">
    <property type="entry name" value="OMEGA-AMIDASE YAFV"/>
    <property type="match status" value="1"/>
</dbReference>
<dbReference type="AlphaFoldDB" id="E4RSL7"/>
<reference key="1">
    <citation type="submission" date="2010-11" db="EMBL/GenBank/DDBJ databases">
        <title>The complete genome of Leadbetterella byssophila DSM 17132.</title>
        <authorList>
            <consortium name="US DOE Joint Genome Institute (JGI-PGF)"/>
            <person name="Lucas S."/>
            <person name="Copeland A."/>
            <person name="Lapidus A."/>
            <person name="Glavina del Rio T."/>
            <person name="Dalin E."/>
            <person name="Tice H."/>
            <person name="Bruce D."/>
            <person name="Goodwin L."/>
            <person name="Pitluck S."/>
            <person name="Kyrpides N."/>
            <person name="Mavromatis K."/>
            <person name="Ivanova N."/>
            <person name="Teshima H."/>
            <person name="Brettin T."/>
            <person name="Detter J.C."/>
            <person name="Han C."/>
            <person name="Tapia R."/>
            <person name="Land M."/>
            <person name="Hauser L."/>
            <person name="Markowitz V."/>
            <person name="Cheng J.-F."/>
            <person name="Hugenholtz P."/>
            <person name="Woyke T."/>
            <person name="Wu D."/>
            <person name="Tindall B."/>
            <person name="Pomrenke H.G."/>
            <person name="Brambilla E."/>
            <person name="Klenk H.-P."/>
            <person name="Eisen J.A."/>
        </authorList>
    </citation>
    <scope>NUCLEOTIDE SEQUENCE [LARGE SCALE GENOMIC DNA]</scope>
    <source>
        <strain>DSM 17132</strain>
    </source>
</reference>
<organism evidence="7 8">
    <name type="scientific">Leadbetterella byssophila (strain DSM 17132 / JCM 16389 / KACC 11308 / NBRC 106382 / 4M15)</name>
    <dbReference type="NCBI Taxonomy" id="649349"/>
    <lineage>
        <taxon>Bacteria</taxon>
        <taxon>Pseudomonadati</taxon>
        <taxon>Bacteroidota</taxon>
        <taxon>Cytophagia</taxon>
        <taxon>Cytophagales</taxon>
        <taxon>Leadbetterellaceae</taxon>
        <taxon>Leadbetterella</taxon>
    </lineage>
</organism>
<dbReference type="InterPro" id="IPR003010">
    <property type="entry name" value="C-N_Hydrolase"/>
</dbReference>
<dbReference type="GO" id="GO:0106008">
    <property type="term" value="F:2-oxoglutaramate amidase activity"/>
    <property type="evidence" value="ECO:0007669"/>
    <property type="project" value="TreeGrafter"/>
</dbReference>
<dbReference type="EMBL" id="CP002305">
    <property type="protein sequence ID" value="ADQ18587.1"/>
    <property type="molecule type" value="Genomic_DNA"/>
</dbReference>
<dbReference type="Gene3D" id="3.60.110.10">
    <property type="entry name" value="Carbon-nitrogen hydrolase"/>
    <property type="match status" value="1"/>
</dbReference>
<proteinExistence type="inferred from homology"/>
<dbReference type="InterPro" id="IPR036526">
    <property type="entry name" value="C-N_Hydrolase_sf"/>
</dbReference>
<evidence type="ECO:0000256" key="1">
    <source>
        <dbReference type="ARBA" id="ARBA00010613"/>
    </source>
</evidence>
<dbReference type="FunFam" id="3.60.110.10:FF:000004">
    <property type="entry name" value="Carbon-nitrogen hydrolase"/>
    <property type="match status" value="1"/>
</dbReference>
<evidence type="ECO:0000313" key="7">
    <source>
        <dbReference type="EMBL" id="ADQ18587.1"/>
    </source>
</evidence>
<dbReference type="SUPFAM" id="SSF56317">
    <property type="entry name" value="Carbon-nitrogen hydrolase"/>
    <property type="match status" value="1"/>
</dbReference>
<dbReference type="EC" id="3.5.1.3" evidence="3"/>
<dbReference type="InterPro" id="IPR052737">
    <property type="entry name" value="Omega-amidase_YafV"/>
</dbReference>
<dbReference type="PANTHER" id="PTHR47799">
    <property type="entry name" value="OMEGA-AMIDASE YAFV"/>
    <property type="match status" value="1"/>
</dbReference>
<name>E4RSL7_LEAB4</name>
<keyword evidence="8" id="KW-1185">Reference proteome</keyword>
<comment type="similarity">
    <text evidence="1">Belongs to the carbon-nitrogen hydrolase superfamily. NIT1/NIT2 family.</text>
</comment>
<dbReference type="PROSITE" id="PS50263">
    <property type="entry name" value="CN_HYDROLASE"/>
    <property type="match status" value="1"/>
</dbReference>
<dbReference type="KEGG" id="lby:Lbys_2925"/>
<evidence type="ECO:0000256" key="4">
    <source>
        <dbReference type="ARBA" id="ARBA00052904"/>
    </source>
</evidence>
<dbReference type="OrthoDB" id="9811121at2"/>
<evidence type="ECO:0000259" key="6">
    <source>
        <dbReference type="PROSITE" id="PS50263"/>
    </source>
</evidence>
<dbReference type="Pfam" id="PF00795">
    <property type="entry name" value="CN_hydrolase"/>
    <property type="match status" value="1"/>
</dbReference>
<comment type="catalytic activity">
    <reaction evidence="4">
        <text>a monoamide of a dicarboxylate + H2O = a dicarboxylate + NH4(+)</text>
        <dbReference type="Rhea" id="RHEA:11716"/>
        <dbReference type="ChEBI" id="CHEBI:15377"/>
        <dbReference type="ChEBI" id="CHEBI:28938"/>
        <dbReference type="ChEBI" id="CHEBI:28965"/>
        <dbReference type="ChEBI" id="CHEBI:77450"/>
        <dbReference type="EC" id="3.5.1.3"/>
    </reaction>
</comment>
<dbReference type="Proteomes" id="UP000007435">
    <property type="component" value="Chromosome"/>
</dbReference>
<dbReference type="HOGENOM" id="CLU_030130_3_7_10"/>